<evidence type="ECO:0000256" key="2">
    <source>
        <dbReference type="PROSITE-ProRule" id="PRU00023"/>
    </source>
</evidence>
<dbReference type="PROSITE" id="PS50088">
    <property type="entry name" value="ANK_REPEAT"/>
    <property type="match status" value="1"/>
</dbReference>
<organism evidence="4 5">
    <name type="scientific">Saprolegnia parasitica (strain CBS 223.65)</name>
    <dbReference type="NCBI Taxonomy" id="695850"/>
    <lineage>
        <taxon>Eukaryota</taxon>
        <taxon>Sar</taxon>
        <taxon>Stramenopiles</taxon>
        <taxon>Oomycota</taxon>
        <taxon>Saprolegniomycetes</taxon>
        <taxon>Saprolegniales</taxon>
        <taxon>Saprolegniaceae</taxon>
        <taxon>Saprolegnia</taxon>
    </lineage>
</organism>
<dbReference type="Gene3D" id="1.25.40.20">
    <property type="entry name" value="Ankyrin repeat-containing domain"/>
    <property type="match status" value="1"/>
</dbReference>
<gene>
    <name evidence="4" type="ORF">SPRG_21355</name>
</gene>
<dbReference type="VEuPathDB" id="FungiDB:SPRG_21355"/>
<feature type="repeat" description="ANK" evidence="2">
    <location>
        <begin position="40"/>
        <end position="72"/>
    </location>
</feature>
<feature type="domain" description="Protein kinase" evidence="3">
    <location>
        <begin position="181"/>
        <end position="481"/>
    </location>
</feature>
<dbReference type="PANTHER" id="PTHR44329:SF214">
    <property type="entry name" value="PROTEIN KINASE DOMAIN-CONTAINING PROTEIN"/>
    <property type="match status" value="1"/>
</dbReference>
<keyword evidence="5" id="KW-1185">Reference proteome</keyword>
<dbReference type="GeneID" id="24142128"/>
<keyword evidence="4" id="KW-0808">Transferase</keyword>
<dbReference type="GO" id="GO:0004674">
    <property type="term" value="F:protein serine/threonine kinase activity"/>
    <property type="evidence" value="ECO:0007669"/>
    <property type="project" value="TreeGrafter"/>
</dbReference>
<protein>
    <submittedName>
        <fullName evidence="4">TKL protein kinase</fullName>
    </submittedName>
</protein>
<evidence type="ECO:0000256" key="1">
    <source>
        <dbReference type="ARBA" id="ARBA00005843"/>
    </source>
</evidence>
<dbReference type="SUPFAM" id="SSF56112">
    <property type="entry name" value="Protein kinase-like (PK-like)"/>
    <property type="match status" value="1"/>
</dbReference>
<dbReference type="InterPro" id="IPR036770">
    <property type="entry name" value="Ankyrin_rpt-contain_sf"/>
</dbReference>
<dbReference type="PIRSF" id="PIRSF000654">
    <property type="entry name" value="Integrin-linked_kinase"/>
    <property type="match status" value="1"/>
</dbReference>
<accession>A0A067BVU8</accession>
<keyword evidence="2" id="KW-0040">ANK repeat</keyword>
<comment type="similarity">
    <text evidence="1">Belongs to the protein kinase superfamily. TKL Ser/Thr protein kinase family.</text>
</comment>
<dbReference type="InterPro" id="IPR011009">
    <property type="entry name" value="Kinase-like_dom_sf"/>
</dbReference>
<evidence type="ECO:0000313" key="4">
    <source>
        <dbReference type="EMBL" id="KDO20975.1"/>
    </source>
</evidence>
<dbReference type="KEGG" id="spar:SPRG_21355"/>
<dbReference type="Pfam" id="PF00069">
    <property type="entry name" value="Pkinase"/>
    <property type="match status" value="1"/>
</dbReference>
<dbReference type="OrthoDB" id="546826at2759"/>
<dbReference type="RefSeq" id="XP_012208315.1">
    <property type="nucleotide sequence ID" value="XM_012352925.1"/>
</dbReference>
<dbReference type="PROSITE" id="PS50011">
    <property type="entry name" value="PROTEIN_KINASE_DOM"/>
    <property type="match status" value="1"/>
</dbReference>
<dbReference type="SUPFAM" id="SSF48403">
    <property type="entry name" value="Ankyrin repeat"/>
    <property type="match status" value="1"/>
</dbReference>
<dbReference type="InterPro" id="IPR000719">
    <property type="entry name" value="Prot_kinase_dom"/>
</dbReference>
<dbReference type="Pfam" id="PF12796">
    <property type="entry name" value="Ank_2"/>
    <property type="match status" value="1"/>
</dbReference>
<dbReference type="PROSITE" id="PS50297">
    <property type="entry name" value="ANK_REP_REGION"/>
    <property type="match status" value="1"/>
</dbReference>
<evidence type="ECO:0000313" key="5">
    <source>
        <dbReference type="Proteomes" id="UP000030745"/>
    </source>
</evidence>
<sequence length="487" mass="53364">MAPPTGLEAQLWDAIQRGNTADAIELLAQGADPESRNPLHAWTPLHVVARQGNVALTDILLALGANVDALDQKAYSPLQYAVYVKTSGRLAVAHRLLLANASIDVPGQTGQALLSLTKRDPDKAMFELLSAHKAIRDATPDDKVRAQAALKTWLETHNIPTTRNDDDMAMLLQRAAVYGCARVVERLVNAAVGMATCVSDGLDLLAIAVRDGHDLLARALYERMYPSVASIAATDVRYEDHDLGCGIYYYVRKGVYKDAMDIKLQTTIRSPYMPPLLATVDDDSNNLKMVTEFMDQGNLFDYLRKKRHGDFVAIEVTTVQVAWVIANAIQDLHRQNIVHRDVKSLKVLLSSKHGVKLSGIASARTVHGLMTHDVGTPMWTAPEVFSRDYHVDEVVDGTPADIYSFGVVLTELDTGDEPYAADLRTSSHRDIIPRVLAGTLRPSMGPDCAPWLRELADRCLAFDPSERPTAADIVAMLAPHLNDQPAP</sequence>
<dbReference type="Gene3D" id="1.10.510.10">
    <property type="entry name" value="Transferase(Phosphotransferase) domain 1"/>
    <property type="match status" value="1"/>
</dbReference>
<dbReference type="SMART" id="SM00248">
    <property type="entry name" value="ANK"/>
    <property type="match status" value="3"/>
</dbReference>
<evidence type="ECO:0000259" key="3">
    <source>
        <dbReference type="PROSITE" id="PS50011"/>
    </source>
</evidence>
<dbReference type="PANTHER" id="PTHR44329">
    <property type="entry name" value="SERINE/THREONINE-PROTEIN KINASE TNNI3K-RELATED"/>
    <property type="match status" value="1"/>
</dbReference>
<dbReference type="EMBL" id="KK583298">
    <property type="protein sequence ID" value="KDO20975.1"/>
    <property type="molecule type" value="Genomic_DNA"/>
</dbReference>
<dbReference type="InterPro" id="IPR051681">
    <property type="entry name" value="Ser/Thr_Kinases-Pseudokinases"/>
</dbReference>
<dbReference type="AlphaFoldDB" id="A0A067BVU8"/>
<keyword evidence="4" id="KW-0418">Kinase</keyword>
<name>A0A067BVU8_SAPPC</name>
<reference evidence="4 5" key="1">
    <citation type="journal article" date="2013" name="PLoS Genet.">
        <title>Distinctive expansion of potential virulence genes in the genome of the oomycete fish pathogen Saprolegnia parasitica.</title>
        <authorList>
            <person name="Jiang R.H."/>
            <person name="de Bruijn I."/>
            <person name="Haas B.J."/>
            <person name="Belmonte R."/>
            <person name="Lobach L."/>
            <person name="Christie J."/>
            <person name="van den Ackerveken G."/>
            <person name="Bottin A."/>
            <person name="Bulone V."/>
            <person name="Diaz-Moreno S.M."/>
            <person name="Dumas B."/>
            <person name="Fan L."/>
            <person name="Gaulin E."/>
            <person name="Govers F."/>
            <person name="Grenville-Briggs L.J."/>
            <person name="Horner N.R."/>
            <person name="Levin J.Z."/>
            <person name="Mammella M."/>
            <person name="Meijer H.J."/>
            <person name="Morris P."/>
            <person name="Nusbaum C."/>
            <person name="Oome S."/>
            <person name="Phillips A.J."/>
            <person name="van Rooyen D."/>
            <person name="Rzeszutek E."/>
            <person name="Saraiva M."/>
            <person name="Secombes C.J."/>
            <person name="Seidl M.F."/>
            <person name="Snel B."/>
            <person name="Stassen J.H."/>
            <person name="Sykes S."/>
            <person name="Tripathy S."/>
            <person name="van den Berg H."/>
            <person name="Vega-Arreguin J.C."/>
            <person name="Wawra S."/>
            <person name="Young S.K."/>
            <person name="Zeng Q."/>
            <person name="Dieguez-Uribeondo J."/>
            <person name="Russ C."/>
            <person name="Tyler B.M."/>
            <person name="van West P."/>
        </authorList>
    </citation>
    <scope>NUCLEOTIDE SEQUENCE [LARGE SCALE GENOMIC DNA]</scope>
    <source>
        <strain evidence="4 5">CBS 223.65</strain>
    </source>
</reference>
<dbReference type="Proteomes" id="UP000030745">
    <property type="component" value="Unassembled WGS sequence"/>
</dbReference>
<dbReference type="STRING" id="695850.A0A067BVU8"/>
<dbReference type="InterPro" id="IPR002110">
    <property type="entry name" value="Ankyrin_rpt"/>
</dbReference>
<proteinExistence type="inferred from homology"/>
<dbReference type="GO" id="GO:0005524">
    <property type="term" value="F:ATP binding"/>
    <property type="evidence" value="ECO:0007669"/>
    <property type="project" value="InterPro"/>
</dbReference>